<gene>
    <name evidence="2" type="ORF">F3J37_25780</name>
</gene>
<evidence type="ECO:0000256" key="1">
    <source>
        <dbReference type="SAM" id="Phobius"/>
    </source>
</evidence>
<organism evidence="2 3">
    <name type="scientific">Candidatus Pantoea communis</name>
    <dbReference type="NCBI Taxonomy" id="2608354"/>
    <lineage>
        <taxon>Bacteria</taxon>
        <taxon>Pseudomonadati</taxon>
        <taxon>Pseudomonadota</taxon>
        <taxon>Gammaproteobacteria</taxon>
        <taxon>Enterobacterales</taxon>
        <taxon>Erwiniaceae</taxon>
        <taxon>Pantoea</taxon>
    </lineage>
</organism>
<proteinExistence type="predicted"/>
<evidence type="ECO:0000313" key="3">
    <source>
        <dbReference type="Proteomes" id="UP001515780"/>
    </source>
</evidence>
<feature type="transmembrane region" description="Helical" evidence="1">
    <location>
        <begin position="52"/>
        <end position="76"/>
    </location>
</feature>
<feature type="transmembrane region" description="Helical" evidence="1">
    <location>
        <begin position="6"/>
        <end position="23"/>
    </location>
</feature>
<evidence type="ECO:0000313" key="2">
    <source>
        <dbReference type="EMBL" id="NIG22077.1"/>
    </source>
</evidence>
<dbReference type="EMBL" id="VWXC01000030">
    <property type="protein sequence ID" value="NIG22077.1"/>
    <property type="molecule type" value="Genomic_DNA"/>
</dbReference>
<accession>A0ABX0RX08</accession>
<dbReference type="Proteomes" id="UP001515780">
    <property type="component" value="Unassembled WGS sequence"/>
</dbReference>
<dbReference type="RefSeq" id="WP_034828061.1">
    <property type="nucleotide sequence ID" value="NZ_VWXC01000030.1"/>
</dbReference>
<keyword evidence="3" id="KW-1185">Reference proteome</keyword>
<keyword evidence="1" id="KW-0472">Membrane</keyword>
<comment type="caution">
    <text evidence="2">The sequence shown here is derived from an EMBL/GenBank/DDBJ whole genome shotgun (WGS) entry which is preliminary data.</text>
</comment>
<sequence length="77" mass="9139">MDEHLALKIFAGLAAIASIWLDFRPNKRKQNADPAIAEADERERHSWRYPRWAVRTIQILLGVWLLWQVVRFILIFP</sequence>
<keyword evidence="1" id="KW-1133">Transmembrane helix</keyword>
<name>A0ABX0RX08_9GAMM</name>
<keyword evidence="1" id="KW-0812">Transmembrane</keyword>
<protein>
    <submittedName>
        <fullName evidence="2">Uncharacterized protein</fullName>
    </submittedName>
</protein>
<reference evidence="2 3" key="1">
    <citation type="journal article" date="2019" name="bioRxiv">
        <title>Bacteria contribute to plant secondary compound degradation in a generalist herbivore system.</title>
        <authorList>
            <person name="Francoeur C.B."/>
            <person name="Khadempour L."/>
            <person name="Moreira-Soto R.D."/>
            <person name="Gotting K."/>
            <person name="Book A.J."/>
            <person name="Pinto-Tomas A.A."/>
            <person name="Keefover-Ring K."/>
            <person name="Currie C.R."/>
        </authorList>
    </citation>
    <scope>NUCLEOTIDE SEQUENCE [LARGE SCALE GENOMIC DNA]</scope>
    <source>
        <strain evidence="2">Al-1710</strain>
    </source>
</reference>